<dbReference type="Gene3D" id="3.30.70.270">
    <property type="match status" value="1"/>
</dbReference>
<gene>
    <name evidence="6" type="ORF">DSOUD_0127</name>
</gene>
<dbReference type="SMART" id="SM00240">
    <property type="entry name" value="FHA"/>
    <property type="match status" value="1"/>
</dbReference>
<dbReference type="Pfam" id="PF00990">
    <property type="entry name" value="GGDEF"/>
    <property type="match status" value="1"/>
</dbReference>
<keyword evidence="7" id="KW-1185">Reference proteome</keyword>
<dbReference type="InterPro" id="IPR029787">
    <property type="entry name" value="Nucleotide_cyclase"/>
</dbReference>
<feature type="compositionally biased region" description="Basic and acidic residues" evidence="3">
    <location>
        <begin position="1"/>
        <end position="13"/>
    </location>
</feature>
<evidence type="ECO:0000256" key="2">
    <source>
        <dbReference type="ARBA" id="ARBA00034247"/>
    </source>
</evidence>
<evidence type="ECO:0000313" key="6">
    <source>
        <dbReference type="EMBL" id="ALC14927.1"/>
    </source>
</evidence>
<dbReference type="EMBL" id="CP010802">
    <property type="protein sequence ID" value="ALC14927.1"/>
    <property type="molecule type" value="Genomic_DNA"/>
</dbReference>
<dbReference type="InterPro" id="IPR000160">
    <property type="entry name" value="GGDEF_dom"/>
</dbReference>
<dbReference type="KEGG" id="des:DSOUD_0127"/>
<reference evidence="6 7" key="1">
    <citation type="submission" date="2015-07" db="EMBL/GenBank/DDBJ databases">
        <title>Isolation and Genomic Characterization of a Novel Halophilic Metal-Reducing Deltaproteobacterium from the Deep Subsurface.</title>
        <authorList>
            <person name="Badalamenti J.P."/>
            <person name="Summers Z.M."/>
            <person name="Gralnick J.A."/>
            <person name="Bond D.R."/>
        </authorList>
    </citation>
    <scope>NUCLEOTIDE SEQUENCE [LARGE SCALE GENOMIC DNA]</scope>
    <source>
        <strain evidence="6 7">WTL</strain>
    </source>
</reference>
<dbReference type="Pfam" id="PF00498">
    <property type="entry name" value="FHA"/>
    <property type="match status" value="1"/>
</dbReference>
<evidence type="ECO:0000256" key="3">
    <source>
        <dbReference type="SAM" id="MobiDB-lite"/>
    </source>
</evidence>
<comment type="catalytic activity">
    <reaction evidence="2">
        <text>2 GTP = 3',3'-c-di-GMP + 2 diphosphate</text>
        <dbReference type="Rhea" id="RHEA:24898"/>
        <dbReference type="ChEBI" id="CHEBI:33019"/>
        <dbReference type="ChEBI" id="CHEBI:37565"/>
        <dbReference type="ChEBI" id="CHEBI:58805"/>
        <dbReference type="EC" id="2.7.7.65"/>
    </reaction>
</comment>
<dbReference type="SUPFAM" id="SSF49879">
    <property type="entry name" value="SMAD/FHA domain"/>
    <property type="match status" value="1"/>
</dbReference>
<proteinExistence type="predicted"/>
<protein>
    <recommendedName>
        <fullName evidence="1">diguanylate cyclase</fullName>
        <ecNumber evidence="1">2.7.7.65</ecNumber>
    </recommendedName>
</protein>
<dbReference type="STRING" id="1603606.DSOUD_0127"/>
<dbReference type="Proteomes" id="UP000057158">
    <property type="component" value="Chromosome"/>
</dbReference>
<dbReference type="SUPFAM" id="SSF55073">
    <property type="entry name" value="Nucleotide cyclase"/>
    <property type="match status" value="1"/>
</dbReference>
<evidence type="ECO:0000259" key="4">
    <source>
        <dbReference type="PROSITE" id="PS50006"/>
    </source>
</evidence>
<dbReference type="GO" id="GO:0052621">
    <property type="term" value="F:diguanylate cyclase activity"/>
    <property type="evidence" value="ECO:0007669"/>
    <property type="project" value="UniProtKB-EC"/>
</dbReference>
<dbReference type="EC" id="2.7.7.65" evidence="1"/>
<feature type="domain" description="GGDEF" evidence="5">
    <location>
        <begin position="172"/>
        <end position="302"/>
    </location>
</feature>
<sequence length="302" mass="32809">MANDDKDRDRHSETMIFMPGDPSIPPTQKEAFLTVVRGCGADLGQNQPIAEALVVGRGKGCGLCLMDMQVSSRHARITLRPDGSYVLEDLGSTNGTRINGKALQGSWELLEGDKIFLGESVLRFAMADAMDLGYHHELSQLVRIDALTGLDSKRCFDDALSIALTQACRKKSPLSVLMMDMDGIKPINDTYGHLFGAHAIGETGRLIARVLHDSGRACRFGGDEFTAMLPGLDKEAAVQVGEEIRRLLEEARLEKDGIRLQPTISIGVASCPEDGETVLTLIDAADRALYRAKRAGKNRVSV</sequence>
<dbReference type="InterPro" id="IPR000253">
    <property type="entry name" value="FHA_dom"/>
</dbReference>
<evidence type="ECO:0000259" key="5">
    <source>
        <dbReference type="PROSITE" id="PS50887"/>
    </source>
</evidence>
<dbReference type="PROSITE" id="PS50006">
    <property type="entry name" value="FHA_DOMAIN"/>
    <property type="match status" value="1"/>
</dbReference>
<evidence type="ECO:0000256" key="1">
    <source>
        <dbReference type="ARBA" id="ARBA00012528"/>
    </source>
</evidence>
<dbReference type="NCBIfam" id="TIGR00254">
    <property type="entry name" value="GGDEF"/>
    <property type="match status" value="1"/>
</dbReference>
<dbReference type="AlphaFoldDB" id="A0A0M4CXI7"/>
<evidence type="ECO:0000313" key="7">
    <source>
        <dbReference type="Proteomes" id="UP000057158"/>
    </source>
</evidence>
<dbReference type="InterPro" id="IPR043128">
    <property type="entry name" value="Rev_trsase/Diguanyl_cyclase"/>
</dbReference>
<name>A0A0M4CXI7_9BACT</name>
<dbReference type="PANTHER" id="PTHR45138">
    <property type="entry name" value="REGULATORY COMPONENTS OF SENSORY TRANSDUCTION SYSTEM"/>
    <property type="match status" value="1"/>
</dbReference>
<dbReference type="InterPro" id="IPR008984">
    <property type="entry name" value="SMAD_FHA_dom_sf"/>
</dbReference>
<accession>A0A0M4CXI7</accession>
<dbReference type="FunFam" id="3.30.70.270:FF:000001">
    <property type="entry name" value="Diguanylate cyclase domain protein"/>
    <property type="match status" value="1"/>
</dbReference>
<organism evidence="6 7">
    <name type="scientific">Desulfuromonas soudanensis</name>
    <dbReference type="NCBI Taxonomy" id="1603606"/>
    <lineage>
        <taxon>Bacteria</taxon>
        <taxon>Pseudomonadati</taxon>
        <taxon>Thermodesulfobacteriota</taxon>
        <taxon>Desulfuromonadia</taxon>
        <taxon>Desulfuromonadales</taxon>
        <taxon>Desulfuromonadaceae</taxon>
        <taxon>Desulfuromonas</taxon>
    </lineage>
</organism>
<dbReference type="Gene3D" id="2.60.200.20">
    <property type="match status" value="1"/>
</dbReference>
<dbReference type="PATRIC" id="fig|1603606.3.peg.144"/>
<dbReference type="CDD" id="cd01949">
    <property type="entry name" value="GGDEF"/>
    <property type="match status" value="1"/>
</dbReference>
<dbReference type="PROSITE" id="PS50887">
    <property type="entry name" value="GGDEF"/>
    <property type="match status" value="1"/>
</dbReference>
<feature type="region of interest" description="Disordered" evidence="3">
    <location>
        <begin position="1"/>
        <end position="23"/>
    </location>
</feature>
<dbReference type="SMART" id="SM00267">
    <property type="entry name" value="GGDEF"/>
    <property type="match status" value="1"/>
</dbReference>
<dbReference type="InterPro" id="IPR050469">
    <property type="entry name" value="Diguanylate_Cyclase"/>
</dbReference>
<dbReference type="PANTHER" id="PTHR45138:SF9">
    <property type="entry name" value="DIGUANYLATE CYCLASE DGCM-RELATED"/>
    <property type="match status" value="1"/>
</dbReference>
<feature type="domain" description="FHA" evidence="4">
    <location>
        <begin position="53"/>
        <end position="103"/>
    </location>
</feature>
<dbReference type="CDD" id="cd00060">
    <property type="entry name" value="FHA"/>
    <property type="match status" value="1"/>
</dbReference>